<dbReference type="InterPro" id="IPR000182">
    <property type="entry name" value="GNAT_dom"/>
</dbReference>
<name>A0A2V3PV99_9BACT</name>
<sequence>MELIYQENCENINWEEVPQLLEKVGMSFVDVERHRISFENSFAVVFVFDKKKMVGIGRSISDGVRQSALYDIAIDPTYQGCGIGRKVIDILVNATPDCNFVLYASPGKEDFYRKLGFKKMKTGMMLFADPRRMEDGVFVDK</sequence>
<dbReference type="GO" id="GO:0008080">
    <property type="term" value="F:N-acetyltransferase activity"/>
    <property type="evidence" value="ECO:0007669"/>
    <property type="project" value="InterPro"/>
</dbReference>
<dbReference type="PROSITE" id="PS51186">
    <property type="entry name" value="GNAT"/>
    <property type="match status" value="1"/>
</dbReference>
<protein>
    <submittedName>
        <fullName evidence="4">Acetyltransferase (GNAT) family protein</fullName>
    </submittedName>
</protein>
<organism evidence="4 5">
    <name type="scientific">Dysgonomonas alginatilytica</name>
    <dbReference type="NCBI Taxonomy" id="1605892"/>
    <lineage>
        <taxon>Bacteria</taxon>
        <taxon>Pseudomonadati</taxon>
        <taxon>Bacteroidota</taxon>
        <taxon>Bacteroidia</taxon>
        <taxon>Bacteroidales</taxon>
        <taxon>Dysgonomonadaceae</taxon>
        <taxon>Dysgonomonas</taxon>
    </lineage>
</organism>
<dbReference type="EMBL" id="QICL01000001">
    <property type="protein sequence ID" value="PXV68826.1"/>
    <property type="molecule type" value="Genomic_DNA"/>
</dbReference>
<dbReference type="RefSeq" id="WP_110308815.1">
    <property type="nucleotide sequence ID" value="NZ_QICL01000001.1"/>
</dbReference>
<dbReference type="Pfam" id="PF13673">
    <property type="entry name" value="Acetyltransf_10"/>
    <property type="match status" value="1"/>
</dbReference>
<feature type="domain" description="N-acetyltransferase" evidence="3">
    <location>
        <begin position="7"/>
        <end position="141"/>
    </location>
</feature>
<comment type="caution">
    <text evidence="4">The sequence shown here is derived from an EMBL/GenBank/DDBJ whole genome shotgun (WGS) entry which is preliminary data.</text>
</comment>
<dbReference type="Gene3D" id="3.40.630.30">
    <property type="match status" value="1"/>
</dbReference>
<dbReference type="InterPro" id="IPR016181">
    <property type="entry name" value="Acyl_CoA_acyltransferase"/>
</dbReference>
<proteinExistence type="predicted"/>
<gene>
    <name evidence="4" type="ORF">CLV62_10190</name>
</gene>
<keyword evidence="1 4" id="KW-0808">Transferase</keyword>
<keyword evidence="2" id="KW-0012">Acyltransferase</keyword>
<dbReference type="GO" id="GO:0005737">
    <property type="term" value="C:cytoplasm"/>
    <property type="evidence" value="ECO:0007669"/>
    <property type="project" value="TreeGrafter"/>
</dbReference>
<dbReference type="CDD" id="cd04301">
    <property type="entry name" value="NAT_SF"/>
    <property type="match status" value="1"/>
</dbReference>
<dbReference type="OrthoDB" id="9788916at2"/>
<evidence type="ECO:0000313" key="4">
    <source>
        <dbReference type="EMBL" id="PXV68826.1"/>
    </source>
</evidence>
<dbReference type="Proteomes" id="UP000247973">
    <property type="component" value="Unassembled WGS sequence"/>
</dbReference>
<dbReference type="SUPFAM" id="SSF55729">
    <property type="entry name" value="Acyl-CoA N-acyltransferases (Nat)"/>
    <property type="match status" value="1"/>
</dbReference>
<accession>A0A2V3PV99</accession>
<reference evidence="4 5" key="1">
    <citation type="submission" date="2018-03" db="EMBL/GenBank/DDBJ databases">
        <title>Genomic Encyclopedia of Archaeal and Bacterial Type Strains, Phase II (KMG-II): from individual species to whole genera.</title>
        <authorList>
            <person name="Goeker M."/>
        </authorList>
    </citation>
    <scope>NUCLEOTIDE SEQUENCE [LARGE SCALE GENOMIC DNA]</scope>
    <source>
        <strain evidence="4 5">DSM 100214</strain>
    </source>
</reference>
<evidence type="ECO:0000256" key="2">
    <source>
        <dbReference type="ARBA" id="ARBA00023315"/>
    </source>
</evidence>
<dbReference type="PANTHER" id="PTHR43626">
    <property type="entry name" value="ACYL-COA N-ACYLTRANSFERASE"/>
    <property type="match status" value="1"/>
</dbReference>
<dbReference type="InterPro" id="IPR045039">
    <property type="entry name" value="NSI-like"/>
</dbReference>
<evidence type="ECO:0000313" key="5">
    <source>
        <dbReference type="Proteomes" id="UP000247973"/>
    </source>
</evidence>
<keyword evidence="5" id="KW-1185">Reference proteome</keyword>
<dbReference type="AlphaFoldDB" id="A0A2V3PV99"/>
<evidence type="ECO:0000256" key="1">
    <source>
        <dbReference type="ARBA" id="ARBA00022679"/>
    </source>
</evidence>
<evidence type="ECO:0000259" key="3">
    <source>
        <dbReference type="PROSITE" id="PS51186"/>
    </source>
</evidence>
<dbReference type="PANTHER" id="PTHR43626:SF4">
    <property type="entry name" value="GCN5-RELATED N-ACETYLTRANSFERASE 2, CHLOROPLASTIC"/>
    <property type="match status" value="1"/>
</dbReference>